<protein>
    <submittedName>
        <fullName evidence="8">2OG-Fe(II) oxygenase</fullName>
    </submittedName>
</protein>
<dbReference type="InterPro" id="IPR045054">
    <property type="entry name" value="P4HA-like"/>
</dbReference>
<name>A0ABV7FB65_9BURK</name>
<comment type="caution">
    <text evidence="8">The sequence shown here is derived from an EMBL/GenBank/DDBJ whole genome shotgun (WGS) entry which is preliminary data.</text>
</comment>
<keyword evidence="2" id="KW-0479">Metal-binding</keyword>
<dbReference type="PANTHER" id="PTHR10869:SF246">
    <property type="entry name" value="TRANSMEMBRANE PROLYL 4-HYDROXYLASE"/>
    <property type="match status" value="1"/>
</dbReference>
<keyword evidence="5" id="KW-0560">Oxidoreductase</keyword>
<dbReference type="PANTHER" id="PTHR10869">
    <property type="entry name" value="PROLYL 4-HYDROXYLASE ALPHA SUBUNIT"/>
    <property type="match status" value="1"/>
</dbReference>
<comment type="cofactor">
    <cofactor evidence="1">
        <name>L-ascorbate</name>
        <dbReference type="ChEBI" id="CHEBI:38290"/>
    </cofactor>
</comment>
<dbReference type="RefSeq" id="WP_390328289.1">
    <property type="nucleotide sequence ID" value="NZ_JBHRTP010000102.1"/>
</dbReference>
<dbReference type="SMART" id="SM00702">
    <property type="entry name" value="P4Hc"/>
    <property type="match status" value="1"/>
</dbReference>
<sequence length="290" mass="32186">MPPEWIRWIAENIERGVPPQTLIDTLVQHRFERGQATYEVESRLPGYLLQKRAAPAPAAAAAKSSAATQYQYEKMGPQPGNSITIDGHTIGLQMSLAQPHLMVFGNVLSKEECEQLIALSQSKLARSTTVDEQTGKAEWHADRTSSGTFFALNETPLIAKLDQRIAQLMQMPVVNGEGLQILNYQIGGEYKPHYDYFPPDQPGSAQHIAIGGQRVATLIIYLNEVEEGGATIFPELGLTVTPVQGSAVYFSYSNSKNQLDPRTYHGGNPVTKGEKWIATKWMRQREYRSA</sequence>
<evidence type="ECO:0000256" key="1">
    <source>
        <dbReference type="ARBA" id="ARBA00001961"/>
    </source>
</evidence>
<dbReference type="PROSITE" id="PS51471">
    <property type="entry name" value="FE2OG_OXY"/>
    <property type="match status" value="1"/>
</dbReference>
<evidence type="ECO:0000313" key="8">
    <source>
        <dbReference type="EMBL" id="MFC3111175.1"/>
    </source>
</evidence>
<keyword evidence="9" id="KW-1185">Reference proteome</keyword>
<accession>A0ABV7FB65</accession>
<dbReference type="Gene3D" id="2.60.120.620">
    <property type="entry name" value="q2cbj1_9rhob like domain"/>
    <property type="match status" value="1"/>
</dbReference>
<evidence type="ECO:0000256" key="4">
    <source>
        <dbReference type="ARBA" id="ARBA00022964"/>
    </source>
</evidence>
<feature type="domain" description="Fe2OG dioxygenase" evidence="7">
    <location>
        <begin position="175"/>
        <end position="284"/>
    </location>
</feature>
<dbReference type="Proteomes" id="UP001595530">
    <property type="component" value="Unassembled WGS sequence"/>
</dbReference>
<reference evidence="9" key="1">
    <citation type="journal article" date="2019" name="Int. J. Syst. Evol. Microbiol.">
        <title>The Global Catalogue of Microorganisms (GCM) 10K type strain sequencing project: providing services to taxonomists for standard genome sequencing and annotation.</title>
        <authorList>
            <consortium name="The Broad Institute Genomics Platform"/>
            <consortium name="The Broad Institute Genome Sequencing Center for Infectious Disease"/>
            <person name="Wu L."/>
            <person name="Ma J."/>
        </authorList>
    </citation>
    <scope>NUCLEOTIDE SEQUENCE [LARGE SCALE GENOMIC DNA]</scope>
    <source>
        <strain evidence="9">KCTC 42986</strain>
    </source>
</reference>
<evidence type="ECO:0000256" key="6">
    <source>
        <dbReference type="ARBA" id="ARBA00023004"/>
    </source>
</evidence>
<dbReference type="EMBL" id="JBHRTP010000102">
    <property type="protein sequence ID" value="MFC3111175.1"/>
    <property type="molecule type" value="Genomic_DNA"/>
</dbReference>
<dbReference type="InterPro" id="IPR044862">
    <property type="entry name" value="Pro_4_hyd_alph_FE2OG_OXY"/>
</dbReference>
<keyword evidence="4" id="KW-0223">Dioxygenase</keyword>
<evidence type="ECO:0000256" key="5">
    <source>
        <dbReference type="ARBA" id="ARBA00023002"/>
    </source>
</evidence>
<evidence type="ECO:0000313" key="9">
    <source>
        <dbReference type="Proteomes" id="UP001595530"/>
    </source>
</evidence>
<gene>
    <name evidence="8" type="ORF">ACFOFO_25030</name>
</gene>
<dbReference type="Pfam" id="PF13640">
    <property type="entry name" value="2OG-FeII_Oxy_3"/>
    <property type="match status" value="1"/>
</dbReference>
<organism evidence="8 9">
    <name type="scientific">Undibacterium arcticum</name>
    <dbReference type="NCBI Taxonomy" id="1762892"/>
    <lineage>
        <taxon>Bacteria</taxon>
        <taxon>Pseudomonadati</taxon>
        <taxon>Pseudomonadota</taxon>
        <taxon>Betaproteobacteria</taxon>
        <taxon>Burkholderiales</taxon>
        <taxon>Oxalobacteraceae</taxon>
        <taxon>Undibacterium</taxon>
    </lineage>
</organism>
<evidence type="ECO:0000259" key="7">
    <source>
        <dbReference type="PROSITE" id="PS51471"/>
    </source>
</evidence>
<evidence type="ECO:0000256" key="3">
    <source>
        <dbReference type="ARBA" id="ARBA00022896"/>
    </source>
</evidence>
<dbReference type="InterPro" id="IPR005123">
    <property type="entry name" value="Oxoglu/Fe-dep_dioxygenase_dom"/>
</dbReference>
<keyword evidence="6" id="KW-0408">Iron</keyword>
<evidence type="ECO:0000256" key="2">
    <source>
        <dbReference type="ARBA" id="ARBA00022723"/>
    </source>
</evidence>
<proteinExistence type="predicted"/>
<keyword evidence="3" id="KW-0847">Vitamin C</keyword>
<dbReference type="InterPro" id="IPR006620">
    <property type="entry name" value="Pro_4_hyd_alph"/>
</dbReference>